<evidence type="ECO:0000313" key="3">
    <source>
        <dbReference type="Proteomes" id="UP000199514"/>
    </source>
</evidence>
<dbReference type="AlphaFoldDB" id="A0A1I1KUU2"/>
<dbReference type="PANTHER" id="PTHR39419:SF1">
    <property type="entry name" value="SLL0814 PROTEIN"/>
    <property type="match status" value="1"/>
</dbReference>
<evidence type="ECO:0000256" key="1">
    <source>
        <dbReference type="SAM" id="Phobius"/>
    </source>
</evidence>
<accession>A0A1I1KUU2</accession>
<feature type="transmembrane region" description="Helical" evidence="1">
    <location>
        <begin position="32"/>
        <end position="51"/>
    </location>
</feature>
<feature type="transmembrane region" description="Helical" evidence="1">
    <location>
        <begin position="9"/>
        <end position="26"/>
    </location>
</feature>
<keyword evidence="1" id="KW-1133">Transmembrane helix</keyword>
<feature type="transmembrane region" description="Helical" evidence="1">
    <location>
        <begin position="191"/>
        <end position="212"/>
    </location>
</feature>
<dbReference type="RefSeq" id="WP_143083962.1">
    <property type="nucleotide sequence ID" value="NZ_FOLE01000007.1"/>
</dbReference>
<feature type="transmembrane region" description="Helical" evidence="1">
    <location>
        <begin position="100"/>
        <end position="118"/>
    </location>
</feature>
<keyword evidence="1" id="KW-0472">Membrane</keyword>
<keyword evidence="1" id="KW-0812">Transmembrane</keyword>
<reference evidence="2 3" key="1">
    <citation type="submission" date="2016-10" db="EMBL/GenBank/DDBJ databases">
        <authorList>
            <person name="de Groot N.N."/>
        </authorList>
    </citation>
    <scope>NUCLEOTIDE SEQUENCE [LARGE SCALE GENOMIC DNA]</scope>
    <source>
        <strain evidence="2 3">DSM 6793</strain>
    </source>
</reference>
<protein>
    <submittedName>
        <fullName evidence="2">Putative membrane protein</fullName>
    </submittedName>
</protein>
<dbReference type="Pfam" id="PF04240">
    <property type="entry name" value="Caroten_synth"/>
    <property type="match status" value="1"/>
</dbReference>
<dbReference type="STRING" id="927664.SAMN05421780_107103"/>
<dbReference type="EMBL" id="FOLE01000007">
    <property type="protein sequence ID" value="SFC61220.1"/>
    <property type="molecule type" value="Genomic_DNA"/>
</dbReference>
<keyword evidence="3" id="KW-1185">Reference proteome</keyword>
<feature type="transmembrane region" description="Helical" evidence="1">
    <location>
        <begin position="161"/>
        <end position="179"/>
    </location>
</feature>
<proteinExistence type="predicted"/>
<name>A0A1I1KUU2_9BACT</name>
<organism evidence="2 3">
    <name type="scientific">Flexibacter flexilis DSM 6793</name>
    <dbReference type="NCBI Taxonomy" id="927664"/>
    <lineage>
        <taxon>Bacteria</taxon>
        <taxon>Pseudomonadati</taxon>
        <taxon>Bacteroidota</taxon>
        <taxon>Cytophagia</taxon>
        <taxon>Cytophagales</taxon>
        <taxon>Flexibacteraceae</taxon>
        <taxon>Flexibacter</taxon>
    </lineage>
</organism>
<dbReference type="OrthoDB" id="9811293at2"/>
<dbReference type="PANTHER" id="PTHR39419">
    <property type="entry name" value="SLL0814 PROTEIN"/>
    <property type="match status" value="1"/>
</dbReference>
<feature type="transmembrane region" description="Helical" evidence="1">
    <location>
        <begin position="58"/>
        <end position="80"/>
    </location>
</feature>
<dbReference type="InterPro" id="IPR007354">
    <property type="entry name" value="CruF-like"/>
</dbReference>
<dbReference type="Proteomes" id="UP000199514">
    <property type="component" value="Unassembled WGS sequence"/>
</dbReference>
<gene>
    <name evidence="2" type="ORF">SAMN05421780_107103</name>
</gene>
<evidence type="ECO:0000313" key="2">
    <source>
        <dbReference type="EMBL" id="SFC61220.1"/>
    </source>
</evidence>
<sequence>MKKISVKQATAALMLVYSVGIIGLLWPVSKPYFLLLTPLNLLLTLCLLLFYQENKNQIFWIVSVAVAALGFGSEVLGVHTGWPFGEYRYASALGWKWGDVPLILAANWLILILSTNNICQTLHSNKAVRAALAATLMVGLDTFIEPVAMRNDFWQWPNGVVATQNYVGWWVVAFGLQMLTESLPFTKKNPLAWPVYGVLLYFFVVQCVAYRLGL</sequence>